<gene>
    <name evidence="2" type="ORF">CLUMA_CG002777</name>
</gene>
<protein>
    <submittedName>
        <fullName evidence="2">CLUMA_CG002777, isoform A</fullName>
    </submittedName>
</protein>
<dbReference type="Proteomes" id="UP000183832">
    <property type="component" value="Unassembled WGS sequence"/>
</dbReference>
<name>A0A1J1HL81_9DIPT</name>
<dbReference type="EMBL" id="CVRI01000010">
    <property type="protein sequence ID" value="CRK88789.1"/>
    <property type="molecule type" value="Genomic_DNA"/>
</dbReference>
<dbReference type="OrthoDB" id="8021826at2759"/>
<keyword evidence="1" id="KW-0732">Signal</keyword>
<reference evidence="2 3" key="1">
    <citation type="submission" date="2015-04" db="EMBL/GenBank/DDBJ databases">
        <authorList>
            <person name="Syromyatnikov M.Y."/>
            <person name="Popov V.N."/>
        </authorList>
    </citation>
    <scope>NUCLEOTIDE SEQUENCE [LARGE SCALE GENOMIC DNA]</scope>
</reference>
<accession>A0A1J1HL81</accession>
<feature type="signal peptide" evidence="1">
    <location>
        <begin position="1"/>
        <end position="15"/>
    </location>
</feature>
<dbReference type="Pfam" id="PF24664">
    <property type="entry name" value="Monjiviricetes_fusion"/>
    <property type="match status" value="1"/>
</dbReference>
<sequence length="523" mass="59976">MLNIIWMMLIMATNASHLSLDAELLGFDCVDINAERTIVSLIDTQECKLTRTNTSTESVEVQIFGNKIYETLNILQCFVSYSILITRCGSLFADTFITRSNYILELSEESCTNIFNRKYFVDPVRPFIQIPIRQNKGFYNGIVEGSLDTSSGKCTGTTYVDYYGKTHEKVYVHYEVKVRLHQGQATLNLHDSKVILPSGMTSMYDNLKYQRCLINQKILKNTLDMAKADPNNFAMTFIGKPGYFAKISGVVAHIIKCKAHIVKLRKTKACYMEIPVTHNSDEVFLQPKTHIIITEGTEIDCNLFFQPTFFIGDRWVTNDHGKFKLANTPEKIKSSSTSDWKFKPLKGVAHKGIYSSADIKNYIKSINEPMASDPIDQQFYHNDFKKNKFYSTELQKEDMFTSILKAIQEKENFMKVLSILLECIEEYLFETLAYASEIGTYYAAILALICFLNITKQFFKWAFDGKSVKELMNSIGRFFYRVLIWFRNLLVQSADQATATPQPEPEVNINLHPFTRRSRASIA</sequence>
<organism evidence="2 3">
    <name type="scientific">Clunio marinus</name>
    <dbReference type="NCBI Taxonomy" id="568069"/>
    <lineage>
        <taxon>Eukaryota</taxon>
        <taxon>Metazoa</taxon>
        <taxon>Ecdysozoa</taxon>
        <taxon>Arthropoda</taxon>
        <taxon>Hexapoda</taxon>
        <taxon>Insecta</taxon>
        <taxon>Pterygota</taxon>
        <taxon>Neoptera</taxon>
        <taxon>Endopterygota</taxon>
        <taxon>Diptera</taxon>
        <taxon>Nematocera</taxon>
        <taxon>Chironomoidea</taxon>
        <taxon>Chironomidae</taxon>
        <taxon>Clunio</taxon>
    </lineage>
</organism>
<feature type="chain" id="PRO_5012859638" evidence="1">
    <location>
        <begin position="16"/>
        <end position="523"/>
    </location>
</feature>
<evidence type="ECO:0000313" key="2">
    <source>
        <dbReference type="EMBL" id="CRK88789.1"/>
    </source>
</evidence>
<evidence type="ECO:0000256" key="1">
    <source>
        <dbReference type="SAM" id="SignalP"/>
    </source>
</evidence>
<evidence type="ECO:0000313" key="3">
    <source>
        <dbReference type="Proteomes" id="UP000183832"/>
    </source>
</evidence>
<keyword evidence="3" id="KW-1185">Reference proteome</keyword>
<dbReference type="STRING" id="568069.A0A1J1HL81"/>
<proteinExistence type="predicted"/>
<dbReference type="AlphaFoldDB" id="A0A1J1HL81"/>